<organism evidence="1">
    <name type="scientific">Ophidiomyces ophidiicola</name>
    <dbReference type="NCBI Taxonomy" id="1387563"/>
    <lineage>
        <taxon>Eukaryota</taxon>
        <taxon>Fungi</taxon>
        <taxon>Dikarya</taxon>
        <taxon>Ascomycota</taxon>
        <taxon>Pezizomycotina</taxon>
        <taxon>Eurotiomycetes</taxon>
        <taxon>Eurotiomycetidae</taxon>
        <taxon>Onygenales</taxon>
        <taxon>Onygenaceae</taxon>
        <taxon>Ophidiomyces</taxon>
    </lineage>
</organism>
<comment type="caution">
    <text evidence="1">The sequence shown here is derived from an EMBL/GenBank/DDBJ whole genome shotgun (WGS) entry which is preliminary data.</text>
</comment>
<proteinExistence type="predicted"/>
<evidence type="ECO:0000313" key="1">
    <source>
        <dbReference type="EMBL" id="KAI2382241.1"/>
    </source>
</evidence>
<gene>
    <name evidence="1" type="ORF">LOY88_006205</name>
</gene>
<sequence length="505" mass="56040">MWPRRIVLSIPFWSLRRSVRSSRDSRLLRKQTPRSLPPPSKSSTSRSRASLDKNTEFRTQSRRSQAENLSSTLRDTAPQHNTLLAPVHIPEDPGAVLKDGHPATKILANSGLVVQRQLEMMNVLLGFEQANKYTIFDAQGNLVGYMAEQDTSLGNTLSRQFLHTHRPFVTHVFDIHQNEVLRFHRPFSWINSRIRVYDPLEAASNKIYRPTEGLSGGAARLSSLDHSQMRVVGEAHQEWALLRRKYNLFLFHEVPVQETKLSSKAIVFPSSGLSQAQQPQVSLQYGGPSQAQRVHFAYVDEPMLSWDFALRTSNAQLIGSVNRNFAGFAREIFTDTGVYALRMDSAGLEDDQSRGNASLSPAKRAAMPPMTLDQRAIMLATAVTIDFDYFSRHSGSPGILPYGVVGLGGVGTEGMAGGAAAGMAGAGTLAGYEAMRRGTQGEQEQGHDQAQISPEEENVGNESLWDRQGHNYWEDSPEGDPFKNNEYNGQSDVNDDSGDSWSDFF</sequence>
<accession>A0ACB8UNI9</accession>
<reference evidence="1" key="1">
    <citation type="journal article" date="2022" name="bioRxiv">
        <title>Population genetic analysis of Ophidiomyces ophidiicola, the causative agent of snake fungal disease, indicates recent introductions to the USA.</title>
        <authorList>
            <person name="Ladner J.T."/>
            <person name="Palmer J.M."/>
            <person name="Ettinger C.L."/>
            <person name="Stajich J.E."/>
            <person name="Farrell T.M."/>
            <person name="Glorioso B.M."/>
            <person name="Lawson B."/>
            <person name="Price S.J."/>
            <person name="Stengle A.G."/>
            <person name="Grear D.A."/>
            <person name="Lorch J.M."/>
        </authorList>
    </citation>
    <scope>NUCLEOTIDE SEQUENCE</scope>
    <source>
        <strain evidence="1">NWHC 24266-5</strain>
    </source>
</reference>
<protein>
    <submittedName>
        <fullName evidence="1">Uncharacterized protein</fullName>
    </submittedName>
</protein>
<name>A0ACB8UNI9_9EURO</name>
<dbReference type="EMBL" id="JALBCA010000135">
    <property type="protein sequence ID" value="KAI2382241.1"/>
    <property type="molecule type" value="Genomic_DNA"/>
</dbReference>